<dbReference type="RefSeq" id="WP_189144586.1">
    <property type="nucleotide sequence ID" value="NZ_BMNK01000025.1"/>
</dbReference>
<dbReference type="InterPro" id="IPR041413">
    <property type="entry name" value="MLTR_LBD"/>
</dbReference>
<dbReference type="Gene3D" id="1.10.260.40">
    <property type="entry name" value="lambda repressor-like DNA-binding domains"/>
    <property type="match status" value="1"/>
</dbReference>
<keyword evidence="4" id="KW-1185">Reference proteome</keyword>
<evidence type="ECO:0000256" key="1">
    <source>
        <dbReference type="SAM" id="MobiDB-lite"/>
    </source>
</evidence>
<feature type="compositionally biased region" description="Basic and acidic residues" evidence="1">
    <location>
        <begin position="285"/>
        <end position="298"/>
    </location>
</feature>
<dbReference type="Pfam" id="PF17765">
    <property type="entry name" value="MLTR_LBD"/>
    <property type="match status" value="1"/>
</dbReference>
<protein>
    <submittedName>
        <fullName evidence="3">Transcriptional regulator</fullName>
    </submittedName>
</protein>
<feature type="domain" description="HTH cro/C1-type" evidence="2">
    <location>
        <begin position="11"/>
        <end position="84"/>
    </location>
</feature>
<organism evidence="3 4">
    <name type="scientific">Nonomuraea glycinis</name>
    <dbReference type="NCBI Taxonomy" id="2047744"/>
    <lineage>
        <taxon>Bacteria</taxon>
        <taxon>Bacillati</taxon>
        <taxon>Actinomycetota</taxon>
        <taxon>Actinomycetes</taxon>
        <taxon>Streptosporangiales</taxon>
        <taxon>Streptosporangiaceae</taxon>
        <taxon>Nonomuraea</taxon>
    </lineage>
</organism>
<feature type="region of interest" description="Disordered" evidence="1">
    <location>
        <begin position="279"/>
        <end position="298"/>
    </location>
</feature>
<feature type="compositionally biased region" description="Basic and acidic residues" evidence="1">
    <location>
        <begin position="1"/>
        <end position="13"/>
    </location>
</feature>
<feature type="region of interest" description="Disordered" evidence="1">
    <location>
        <begin position="1"/>
        <end position="31"/>
    </location>
</feature>
<dbReference type="PANTHER" id="PTHR35010">
    <property type="entry name" value="BLL4672 PROTEIN-RELATED"/>
    <property type="match status" value="1"/>
</dbReference>
<dbReference type="InterPro" id="IPR010982">
    <property type="entry name" value="Lambda_DNA-bd_dom_sf"/>
</dbReference>
<evidence type="ECO:0000259" key="2">
    <source>
        <dbReference type="SMART" id="SM00530"/>
    </source>
</evidence>
<reference evidence="3" key="1">
    <citation type="journal article" date="2014" name="Int. J. Syst. Evol. Microbiol.">
        <title>Complete genome sequence of Corynebacterium casei LMG S-19264T (=DSM 44701T), isolated from a smear-ripened cheese.</title>
        <authorList>
            <consortium name="US DOE Joint Genome Institute (JGI-PGF)"/>
            <person name="Walter F."/>
            <person name="Albersmeier A."/>
            <person name="Kalinowski J."/>
            <person name="Ruckert C."/>
        </authorList>
    </citation>
    <scope>NUCLEOTIDE SEQUENCE</scope>
    <source>
        <strain evidence="3">CGMCC 4.7430</strain>
    </source>
</reference>
<comment type="caution">
    <text evidence="3">The sequence shown here is derived from an EMBL/GenBank/DDBJ whole genome shotgun (WGS) entry which is preliminary data.</text>
</comment>
<proteinExistence type="predicted"/>
<gene>
    <name evidence="3" type="ORF">GCM10012278_86400</name>
</gene>
<dbReference type="EMBL" id="BMNK01000025">
    <property type="protein sequence ID" value="GGP17542.1"/>
    <property type="molecule type" value="Genomic_DNA"/>
</dbReference>
<reference evidence="3" key="2">
    <citation type="submission" date="2020-09" db="EMBL/GenBank/DDBJ databases">
        <authorList>
            <person name="Sun Q."/>
            <person name="Zhou Y."/>
        </authorList>
    </citation>
    <scope>NUCLEOTIDE SEQUENCE</scope>
    <source>
        <strain evidence="3">CGMCC 4.7430</strain>
    </source>
</reference>
<evidence type="ECO:0000313" key="4">
    <source>
        <dbReference type="Proteomes" id="UP000660745"/>
    </source>
</evidence>
<name>A0A918E9W9_9ACTN</name>
<accession>A0A918E9W9</accession>
<dbReference type="Gene3D" id="3.30.450.180">
    <property type="match status" value="1"/>
</dbReference>
<dbReference type="CDD" id="cd00093">
    <property type="entry name" value="HTH_XRE"/>
    <property type="match status" value="1"/>
</dbReference>
<dbReference type="AlphaFoldDB" id="A0A918E9W9"/>
<dbReference type="SMART" id="SM00530">
    <property type="entry name" value="HTH_XRE"/>
    <property type="match status" value="1"/>
</dbReference>
<evidence type="ECO:0000313" key="3">
    <source>
        <dbReference type="EMBL" id="GGP17542.1"/>
    </source>
</evidence>
<dbReference type="SUPFAM" id="SSF47413">
    <property type="entry name" value="lambda repressor-like DNA-binding domains"/>
    <property type="match status" value="1"/>
</dbReference>
<dbReference type="InterPro" id="IPR001387">
    <property type="entry name" value="Cro/C1-type_HTH"/>
</dbReference>
<dbReference type="Proteomes" id="UP000660745">
    <property type="component" value="Unassembled WGS sequence"/>
</dbReference>
<dbReference type="GO" id="GO:0003677">
    <property type="term" value="F:DNA binding"/>
    <property type="evidence" value="ECO:0007669"/>
    <property type="project" value="InterPro"/>
</dbReference>
<sequence>MARTNRELADFLKRARSQSDPSRAGLPPDGRVRRVPGLRREEVALLAGVSTDYYARLEQGRPITPSPAVVEALGRALGLDDAGRAHLKDLIGATASPARQRPRPVQRVRPGLYQLLDALDGEPVLILGRRTDILAANRMAKALFTDFEQLLPRDRNYARWMFLGDDARSLFVDWEDQARAAVESLRFEVGRDPGDQATNTLVADLRTHSPAFDQWWEQHRVHQRTHGSKRLRHPLVGELTVEYETLTLPGDPDTTLFVYTAEAGSPSKRALDLLASWTLTDSGTEPDRRRRHDPAQEQ</sequence>
<dbReference type="Pfam" id="PF13560">
    <property type="entry name" value="HTH_31"/>
    <property type="match status" value="1"/>
</dbReference>
<dbReference type="PANTHER" id="PTHR35010:SF2">
    <property type="entry name" value="BLL4672 PROTEIN"/>
    <property type="match status" value="1"/>
</dbReference>